<feature type="compositionally biased region" description="Low complexity" evidence="1">
    <location>
        <begin position="319"/>
        <end position="328"/>
    </location>
</feature>
<gene>
    <name evidence="3" type="ORF">LTR77_002990</name>
</gene>
<feature type="compositionally biased region" description="Basic residues" evidence="1">
    <location>
        <begin position="495"/>
        <end position="513"/>
    </location>
</feature>
<sequence length="562" mass="60527">MHVSHLGLSVSDKPSSTSFYLAALQPLGYRFIGRQGDSIGLGIEDADLFLTQAEKGTKVSPTHIAFTAHSQLAVRNCYAAALNAGGWPSGAPGKRNDECSCFNAAVTDPDGHTIEFIFRETPDGEACHSAAPPSEYTYAGAGTESIARSRYQDDDRSIASKASRAKSRAQTALDLASATSKSTRQSITSAPAPGLTRSRTEPLSTDGSRKLVGTLLGAAAGAAIAYVAQQAERDSARQESEYARSRLSSARLARTRSNYERPAASRVSSSRSKITGRERMAIEPRSYSDDDFPDVMSRYTSSRRPEPQRSRTYDAIEYSPRTASSTRSARSERHRPQRSTTLPADLPDNFFQAPKLIAGSRYSSRRGSMPDEGLKRHDSAVSVQSSRSRRSADGSRRSSASQASTVKPSRRGSTYGSAAEYPLPSSKASSSMSSALKRPLPASRASSYATGLTAANISLPPSRYSDLAEESDGMDDTKTIVPEDSISCIDFSTKSKSKHGRSTGRGSSRHSSSKRSEADSDRTVRPAKTGGSRHSAQTLPTRLKEDYSRSGREGKWSTRSHN</sequence>
<feature type="region of interest" description="Disordered" evidence="1">
    <location>
        <begin position="457"/>
        <end position="562"/>
    </location>
</feature>
<dbReference type="Gene3D" id="3.10.180.10">
    <property type="entry name" value="2,3-Dihydroxybiphenyl 1,2-Dioxygenase, domain 1"/>
    <property type="match status" value="1"/>
</dbReference>
<accession>A0AAV9PGZ7</accession>
<dbReference type="RefSeq" id="XP_064661588.1">
    <property type="nucleotide sequence ID" value="XM_064800249.1"/>
</dbReference>
<dbReference type="SUPFAM" id="SSF54593">
    <property type="entry name" value="Glyoxalase/Bleomycin resistance protein/Dihydroxybiphenyl dioxygenase"/>
    <property type="match status" value="1"/>
</dbReference>
<feature type="region of interest" description="Disordered" evidence="1">
    <location>
        <begin position="151"/>
        <end position="208"/>
    </location>
</feature>
<dbReference type="PANTHER" id="PTHR35006">
    <property type="entry name" value="GLYOXALASE FAMILY PROTEIN (AFU_ORTHOLOGUE AFUA_5G14830)"/>
    <property type="match status" value="1"/>
</dbReference>
<dbReference type="InterPro" id="IPR029068">
    <property type="entry name" value="Glyas_Bleomycin-R_OHBP_Dase"/>
</dbReference>
<protein>
    <recommendedName>
        <fullName evidence="2">VOC domain-containing protein</fullName>
    </recommendedName>
</protein>
<evidence type="ECO:0000313" key="3">
    <source>
        <dbReference type="EMBL" id="KAK5172870.1"/>
    </source>
</evidence>
<feature type="compositionally biased region" description="Polar residues" evidence="1">
    <location>
        <begin position="177"/>
        <end position="189"/>
    </location>
</feature>
<dbReference type="PROSITE" id="PS51819">
    <property type="entry name" value="VOC"/>
    <property type="match status" value="1"/>
</dbReference>
<feature type="compositionally biased region" description="Basic and acidic residues" evidence="1">
    <location>
        <begin position="368"/>
        <end position="379"/>
    </location>
</feature>
<dbReference type="PANTHER" id="PTHR35006:SF3">
    <property type="entry name" value="GLYOXALASE FAMILY PROTEIN (AFU_ORTHOLOGUE AFUA_3G06020)"/>
    <property type="match status" value="1"/>
</dbReference>
<feature type="compositionally biased region" description="Basic and acidic residues" evidence="1">
    <location>
        <begin position="234"/>
        <end position="244"/>
    </location>
</feature>
<dbReference type="AlphaFoldDB" id="A0AAV9PGZ7"/>
<keyword evidence="4" id="KW-1185">Reference proteome</keyword>
<dbReference type="Proteomes" id="UP001337655">
    <property type="component" value="Unassembled WGS sequence"/>
</dbReference>
<feature type="compositionally biased region" description="Low complexity" evidence="1">
    <location>
        <begin position="245"/>
        <end position="256"/>
    </location>
</feature>
<organism evidence="3 4">
    <name type="scientific">Saxophila tyrrhenica</name>
    <dbReference type="NCBI Taxonomy" id="1690608"/>
    <lineage>
        <taxon>Eukaryota</taxon>
        <taxon>Fungi</taxon>
        <taxon>Dikarya</taxon>
        <taxon>Ascomycota</taxon>
        <taxon>Pezizomycotina</taxon>
        <taxon>Dothideomycetes</taxon>
        <taxon>Dothideomycetidae</taxon>
        <taxon>Mycosphaerellales</taxon>
        <taxon>Extremaceae</taxon>
        <taxon>Saxophila</taxon>
    </lineage>
</organism>
<dbReference type="CDD" id="cd07262">
    <property type="entry name" value="VOC_like"/>
    <property type="match status" value="1"/>
</dbReference>
<feature type="compositionally biased region" description="Basic and acidic residues" evidence="1">
    <location>
        <begin position="542"/>
        <end position="556"/>
    </location>
</feature>
<name>A0AAV9PGZ7_9PEZI</name>
<reference evidence="3 4" key="1">
    <citation type="submission" date="2023-08" db="EMBL/GenBank/DDBJ databases">
        <title>Black Yeasts Isolated from many extreme environments.</title>
        <authorList>
            <person name="Coleine C."/>
            <person name="Stajich J.E."/>
            <person name="Selbmann L."/>
        </authorList>
    </citation>
    <scope>NUCLEOTIDE SEQUENCE [LARGE SCALE GENOMIC DNA]</scope>
    <source>
        <strain evidence="3 4">CCFEE 5935</strain>
    </source>
</reference>
<feature type="region of interest" description="Disordered" evidence="1">
    <location>
        <begin position="234"/>
        <end position="435"/>
    </location>
</feature>
<feature type="compositionally biased region" description="Basic and acidic residues" evidence="1">
    <location>
        <begin position="303"/>
        <end position="314"/>
    </location>
</feature>
<feature type="compositionally biased region" description="Low complexity" evidence="1">
    <location>
        <begin position="422"/>
        <end position="435"/>
    </location>
</feature>
<dbReference type="EMBL" id="JAVRRT010000004">
    <property type="protein sequence ID" value="KAK5172870.1"/>
    <property type="molecule type" value="Genomic_DNA"/>
</dbReference>
<evidence type="ECO:0000313" key="4">
    <source>
        <dbReference type="Proteomes" id="UP001337655"/>
    </source>
</evidence>
<evidence type="ECO:0000259" key="2">
    <source>
        <dbReference type="PROSITE" id="PS51819"/>
    </source>
</evidence>
<dbReference type="InterPro" id="IPR037523">
    <property type="entry name" value="VOC_core"/>
</dbReference>
<feature type="compositionally biased region" description="Basic and acidic residues" evidence="1">
    <location>
        <begin position="275"/>
        <end position="288"/>
    </location>
</feature>
<proteinExistence type="predicted"/>
<feature type="compositionally biased region" description="Polar residues" evidence="1">
    <location>
        <begin position="405"/>
        <end position="416"/>
    </location>
</feature>
<dbReference type="GeneID" id="89924337"/>
<feature type="domain" description="VOC" evidence="2">
    <location>
        <begin position="2"/>
        <end position="119"/>
    </location>
</feature>
<feature type="compositionally biased region" description="Basic and acidic residues" evidence="1">
    <location>
        <begin position="514"/>
        <end position="524"/>
    </location>
</feature>
<evidence type="ECO:0000256" key="1">
    <source>
        <dbReference type="SAM" id="MobiDB-lite"/>
    </source>
</evidence>
<comment type="caution">
    <text evidence="3">The sequence shown here is derived from an EMBL/GenBank/DDBJ whole genome shotgun (WGS) entry which is preliminary data.</text>
</comment>